<dbReference type="GO" id="GO:0003677">
    <property type="term" value="F:DNA binding"/>
    <property type="evidence" value="ECO:0007669"/>
    <property type="project" value="UniProtKB-KW"/>
</dbReference>
<evidence type="ECO:0000256" key="3">
    <source>
        <dbReference type="ARBA" id="ARBA00023163"/>
    </source>
</evidence>
<dbReference type="PANTHER" id="PTHR12802">
    <property type="entry name" value="SWI/SNF COMPLEX-RELATED"/>
    <property type="match status" value="1"/>
</dbReference>
<feature type="compositionally biased region" description="Basic and acidic residues" evidence="5">
    <location>
        <begin position="196"/>
        <end position="207"/>
    </location>
</feature>
<dbReference type="Pfam" id="PF00249">
    <property type="entry name" value="Myb_DNA-binding"/>
    <property type="match status" value="1"/>
</dbReference>
<evidence type="ECO:0000256" key="5">
    <source>
        <dbReference type="SAM" id="MobiDB-lite"/>
    </source>
</evidence>
<keyword evidence="4" id="KW-0539">Nucleus</keyword>
<dbReference type="AlphaFoldDB" id="A0A0D6QTX4"/>
<dbReference type="PANTHER" id="PTHR12802:SF61">
    <property type="entry name" value="SWI_SNF COMPLEX SUBUNIT SWI3C"/>
    <property type="match status" value="1"/>
</dbReference>
<evidence type="ECO:0000313" key="8">
    <source>
        <dbReference type="EMBL" id="JAG95022.1"/>
    </source>
</evidence>
<feature type="domain" description="SANT" evidence="7">
    <location>
        <begin position="18"/>
        <end position="69"/>
    </location>
</feature>
<reference evidence="8" key="1">
    <citation type="submission" date="2015-03" db="EMBL/GenBank/DDBJ databases">
        <title>A transcriptome of Araucaria cunninghamii, an australian fine timber species.</title>
        <authorList>
            <person name="Jing Yi C.J.Y."/>
            <person name="Yin San L.Y.S."/>
            <person name="Abdul Karim S.S."/>
            <person name="Wan Azmi N.N."/>
            <person name="Hercus R.R."/>
            <person name="Croft L.L."/>
        </authorList>
    </citation>
    <scope>NUCLEOTIDE SEQUENCE</scope>
    <source>
        <strain evidence="8">MI0301</strain>
        <tissue evidence="8">Leaf</tissue>
    </source>
</reference>
<dbReference type="SUPFAM" id="SSF46689">
    <property type="entry name" value="Homeodomain-like"/>
    <property type="match status" value="1"/>
</dbReference>
<dbReference type="PROSITE" id="PS50090">
    <property type="entry name" value="MYB_LIKE"/>
    <property type="match status" value="1"/>
</dbReference>
<dbReference type="InterPro" id="IPR001005">
    <property type="entry name" value="SANT/Myb"/>
</dbReference>
<sequence>MATVDFVRTDASKDTGDADGNNWTDEETLLLLEALEIYNDNWNEIAEHVGTKSKAQCILHFIRLPMEDGLLDNIDVPDTDMKSHVPEGLETAKASSLGATCDGNSGEFESENRIVFANSTNPVMALVAFLASAVGPRVAAACARAALISLSKEDCNAATGGDNTSFKEGYSRSDRLTSENTLKEDGKQEAASNSFPHKDHGVDEAQTKNDISIASSTLTPKKIKLASMAGLSAAALKAKMFADQEERDIQRLATNIVGHQLKRVDIKLKQLVEIETMLSKECEQVERLRQRYSTDRIRLMSSHFNSGGSSAIAGGPVAAVSAMNNRPVIQPSVPSASHPAYGPTTHPAMSFITRPSMFSFGPGGVGSSVPLSAMQSLPGGAPGPIMMGSSAANSNITHNMLRPVTGTNTSAN</sequence>
<dbReference type="PROSITE" id="PS51293">
    <property type="entry name" value="SANT"/>
    <property type="match status" value="1"/>
</dbReference>
<name>A0A0D6QTX4_ARACU</name>
<organism evidence="8">
    <name type="scientific">Araucaria cunninghamii</name>
    <name type="common">Hoop pine</name>
    <name type="synonym">Moreton Bay pine</name>
    <dbReference type="NCBI Taxonomy" id="56994"/>
    <lineage>
        <taxon>Eukaryota</taxon>
        <taxon>Viridiplantae</taxon>
        <taxon>Streptophyta</taxon>
        <taxon>Embryophyta</taxon>
        <taxon>Tracheophyta</taxon>
        <taxon>Spermatophyta</taxon>
        <taxon>Pinopsida</taxon>
        <taxon>Pinidae</taxon>
        <taxon>Conifers II</taxon>
        <taxon>Araucariales</taxon>
        <taxon>Araucariaceae</taxon>
        <taxon>Araucaria</taxon>
    </lineage>
</organism>
<dbReference type="InterPro" id="IPR009057">
    <property type="entry name" value="Homeodomain-like_sf"/>
</dbReference>
<evidence type="ECO:0000256" key="4">
    <source>
        <dbReference type="ARBA" id="ARBA00023242"/>
    </source>
</evidence>
<feature type="domain" description="Myb-like" evidence="6">
    <location>
        <begin position="15"/>
        <end position="65"/>
    </location>
</feature>
<dbReference type="EMBL" id="GCKF01041758">
    <property type="protein sequence ID" value="JAG95022.1"/>
    <property type="molecule type" value="Transcribed_RNA"/>
</dbReference>
<feature type="compositionally biased region" description="Basic and acidic residues" evidence="5">
    <location>
        <begin position="7"/>
        <end position="16"/>
    </location>
</feature>
<evidence type="ECO:0000256" key="2">
    <source>
        <dbReference type="ARBA" id="ARBA00023125"/>
    </source>
</evidence>
<keyword evidence="1" id="KW-0805">Transcription regulation</keyword>
<dbReference type="InterPro" id="IPR017884">
    <property type="entry name" value="SANT_dom"/>
</dbReference>
<dbReference type="GO" id="GO:0005634">
    <property type="term" value="C:nucleus"/>
    <property type="evidence" value="ECO:0007669"/>
    <property type="project" value="UniProtKB-ARBA"/>
</dbReference>
<dbReference type="InterPro" id="IPR032451">
    <property type="entry name" value="SMARCC_C"/>
</dbReference>
<accession>A0A0D6QTX4</accession>
<keyword evidence="3" id="KW-0804">Transcription</keyword>
<keyword evidence="2" id="KW-0238">DNA-binding</keyword>
<feature type="region of interest" description="Disordered" evidence="5">
    <location>
        <begin position="1"/>
        <end position="20"/>
    </location>
</feature>
<proteinExistence type="predicted"/>
<dbReference type="SMART" id="SM00717">
    <property type="entry name" value="SANT"/>
    <property type="match status" value="1"/>
</dbReference>
<evidence type="ECO:0000256" key="1">
    <source>
        <dbReference type="ARBA" id="ARBA00023015"/>
    </source>
</evidence>
<dbReference type="Gene3D" id="1.10.10.60">
    <property type="entry name" value="Homeodomain-like"/>
    <property type="match status" value="1"/>
</dbReference>
<protein>
    <submittedName>
        <fullName evidence="8">Uncharacterized protein</fullName>
    </submittedName>
</protein>
<dbReference type="FunFam" id="1.10.10.60:FF:000014">
    <property type="entry name" value="SWI/SNF complex subunit SMARCC2 isoform C"/>
    <property type="match status" value="1"/>
</dbReference>
<dbReference type="CDD" id="cd00167">
    <property type="entry name" value="SANT"/>
    <property type="match status" value="1"/>
</dbReference>
<dbReference type="Pfam" id="PF16495">
    <property type="entry name" value="SWIRM-assoc_1"/>
    <property type="match status" value="1"/>
</dbReference>
<evidence type="ECO:0000259" key="7">
    <source>
        <dbReference type="PROSITE" id="PS51293"/>
    </source>
</evidence>
<feature type="compositionally biased region" description="Basic and acidic residues" evidence="5">
    <location>
        <begin position="169"/>
        <end position="188"/>
    </location>
</feature>
<feature type="region of interest" description="Disordered" evidence="5">
    <location>
        <begin position="161"/>
        <end position="208"/>
    </location>
</feature>
<evidence type="ECO:0000259" key="6">
    <source>
        <dbReference type="PROSITE" id="PS50090"/>
    </source>
</evidence>